<evidence type="ECO:0000313" key="3">
    <source>
        <dbReference type="Proteomes" id="UP000238281"/>
    </source>
</evidence>
<proteinExistence type="predicted"/>
<dbReference type="EMBL" id="NXGE01000019">
    <property type="protein sequence ID" value="PRM91918.1"/>
    <property type="molecule type" value="Genomic_DNA"/>
</dbReference>
<keyword evidence="1" id="KW-0812">Transmembrane</keyword>
<name>A0A2S9SZB0_9BACT</name>
<comment type="caution">
    <text evidence="2">The sequence shown here is derived from an EMBL/GenBank/DDBJ whole genome shotgun (WGS) entry which is preliminary data.</text>
</comment>
<gene>
    <name evidence="2" type="ORF">CJ673_11225</name>
</gene>
<reference evidence="2 3" key="1">
    <citation type="submission" date="2017-09" db="EMBL/GenBank/DDBJ databases">
        <title>Reassesment of A. cryaerophilus.</title>
        <authorList>
            <person name="Perez-Cataluna A."/>
            <person name="Collado L."/>
            <person name="Salgado O."/>
            <person name="Lefinanco V."/>
            <person name="Figueras M.J."/>
        </authorList>
    </citation>
    <scope>NUCLEOTIDE SEQUENCE [LARGE SCALE GENOMIC DNA]</scope>
    <source>
        <strain evidence="2 3">LMG 10210</strain>
    </source>
</reference>
<organism evidence="2 3">
    <name type="scientific">Aliarcobacter cryaerophilus</name>
    <dbReference type="NCBI Taxonomy" id="28198"/>
    <lineage>
        <taxon>Bacteria</taxon>
        <taxon>Pseudomonadati</taxon>
        <taxon>Campylobacterota</taxon>
        <taxon>Epsilonproteobacteria</taxon>
        <taxon>Campylobacterales</taxon>
        <taxon>Arcobacteraceae</taxon>
        <taxon>Aliarcobacter</taxon>
    </lineage>
</organism>
<sequence length="113" mass="12964">MENKTDITEIIDLLLIDESKKIYFENDSSKMDPELSKILKVYYDYLKEKNEHDSKQKGTNSKYIFYGLSIIILAVTLSFSVVTICSCINSYDSKSSHLPLESKKIKKSIQNGI</sequence>
<evidence type="ECO:0000313" key="2">
    <source>
        <dbReference type="EMBL" id="PRM91918.1"/>
    </source>
</evidence>
<keyword evidence="1" id="KW-1133">Transmembrane helix</keyword>
<dbReference type="RefSeq" id="WP_105916242.1">
    <property type="nucleotide sequence ID" value="NZ_NXGE01000019.1"/>
</dbReference>
<feature type="transmembrane region" description="Helical" evidence="1">
    <location>
        <begin position="63"/>
        <end position="84"/>
    </location>
</feature>
<dbReference type="Proteomes" id="UP000238281">
    <property type="component" value="Unassembled WGS sequence"/>
</dbReference>
<protein>
    <submittedName>
        <fullName evidence="2">Uncharacterized protein</fullName>
    </submittedName>
</protein>
<keyword evidence="1" id="KW-0472">Membrane</keyword>
<accession>A0A2S9SZB0</accession>
<dbReference type="AlphaFoldDB" id="A0A2S9SZB0"/>
<evidence type="ECO:0000256" key="1">
    <source>
        <dbReference type="SAM" id="Phobius"/>
    </source>
</evidence>